<reference evidence="2" key="1">
    <citation type="journal article" date="2023" name="Nat. Plants">
        <title>Single-cell RNA sequencing provides a high-resolution roadmap for understanding the multicellular compartmentation of specialized metabolism.</title>
        <authorList>
            <person name="Sun S."/>
            <person name="Shen X."/>
            <person name="Li Y."/>
            <person name="Li Y."/>
            <person name="Wang S."/>
            <person name="Li R."/>
            <person name="Zhang H."/>
            <person name="Shen G."/>
            <person name="Guo B."/>
            <person name="Wei J."/>
            <person name="Xu J."/>
            <person name="St-Pierre B."/>
            <person name="Chen S."/>
            <person name="Sun C."/>
        </authorList>
    </citation>
    <scope>NUCLEOTIDE SEQUENCE [LARGE SCALE GENOMIC DNA]</scope>
</reference>
<proteinExistence type="predicted"/>
<keyword evidence="2" id="KW-1185">Reference proteome</keyword>
<accession>A0ACC0C6U0</accession>
<sequence>MAIQYLASSLRNKTDYQIVRISSEQFSETEGASIPIACKGTRRVDTSRGQSVKGSASTPNNKNIETPPCCKRLSLVVFLTIVFGEYLRETREGEEERDTRDSCLPRLLGLRVPNQNLHTSVSTLSGAAILAVVRPPVELTRGGG</sequence>
<evidence type="ECO:0000313" key="2">
    <source>
        <dbReference type="Proteomes" id="UP001060085"/>
    </source>
</evidence>
<comment type="caution">
    <text evidence="1">The sequence shown here is derived from an EMBL/GenBank/DDBJ whole genome shotgun (WGS) entry which is preliminary data.</text>
</comment>
<organism evidence="1 2">
    <name type="scientific">Catharanthus roseus</name>
    <name type="common">Madagascar periwinkle</name>
    <name type="synonym">Vinca rosea</name>
    <dbReference type="NCBI Taxonomy" id="4058"/>
    <lineage>
        <taxon>Eukaryota</taxon>
        <taxon>Viridiplantae</taxon>
        <taxon>Streptophyta</taxon>
        <taxon>Embryophyta</taxon>
        <taxon>Tracheophyta</taxon>
        <taxon>Spermatophyta</taxon>
        <taxon>Magnoliopsida</taxon>
        <taxon>eudicotyledons</taxon>
        <taxon>Gunneridae</taxon>
        <taxon>Pentapetalae</taxon>
        <taxon>asterids</taxon>
        <taxon>lamiids</taxon>
        <taxon>Gentianales</taxon>
        <taxon>Apocynaceae</taxon>
        <taxon>Rauvolfioideae</taxon>
        <taxon>Vinceae</taxon>
        <taxon>Catharanthinae</taxon>
        <taxon>Catharanthus</taxon>
    </lineage>
</organism>
<name>A0ACC0C6U0_CATRO</name>
<dbReference type="EMBL" id="CM044701">
    <property type="protein sequence ID" value="KAI5680656.1"/>
    <property type="molecule type" value="Genomic_DNA"/>
</dbReference>
<gene>
    <name evidence="1" type="ORF">M9H77_01883</name>
</gene>
<dbReference type="Proteomes" id="UP001060085">
    <property type="component" value="Linkage Group LG01"/>
</dbReference>
<evidence type="ECO:0000313" key="1">
    <source>
        <dbReference type="EMBL" id="KAI5680656.1"/>
    </source>
</evidence>
<protein>
    <submittedName>
        <fullName evidence="1">Uncharacterized protein</fullName>
    </submittedName>
</protein>